<proteinExistence type="predicted"/>
<gene>
    <name evidence="1" type="ORF">MAR_006177</name>
</gene>
<organism evidence="1 2">
    <name type="scientific">Mya arenaria</name>
    <name type="common">Soft-shell clam</name>
    <dbReference type="NCBI Taxonomy" id="6604"/>
    <lineage>
        <taxon>Eukaryota</taxon>
        <taxon>Metazoa</taxon>
        <taxon>Spiralia</taxon>
        <taxon>Lophotrochozoa</taxon>
        <taxon>Mollusca</taxon>
        <taxon>Bivalvia</taxon>
        <taxon>Autobranchia</taxon>
        <taxon>Heteroconchia</taxon>
        <taxon>Euheterodonta</taxon>
        <taxon>Imparidentia</taxon>
        <taxon>Neoheterodontei</taxon>
        <taxon>Myida</taxon>
        <taxon>Myoidea</taxon>
        <taxon>Myidae</taxon>
        <taxon>Mya</taxon>
    </lineage>
</organism>
<reference evidence="1" key="1">
    <citation type="submission" date="2022-11" db="EMBL/GenBank/DDBJ databases">
        <title>Centuries of genome instability and evolution in soft-shell clam transmissible cancer (bioRxiv).</title>
        <authorList>
            <person name="Hart S.F.M."/>
            <person name="Yonemitsu M.A."/>
            <person name="Giersch R.M."/>
            <person name="Beal B.F."/>
            <person name="Arriagada G."/>
            <person name="Davis B.W."/>
            <person name="Ostrander E.A."/>
            <person name="Goff S.P."/>
            <person name="Metzger M.J."/>
        </authorList>
    </citation>
    <scope>NUCLEOTIDE SEQUENCE</scope>
    <source>
        <strain evidence="1">MELC-2E11</strain>
        <tissue evidence="1">Siphon/mantle</tissue>
    </source>
</reference>
<dbReference type="Proteomes" id="UP001164746">
    <property type="component" value="Chromosome 1"/>
</dbReference>
<evidence type="ECO:0000313" key="1">
    <source>
        <dbReference type="EMBL" id="WAQ93706.1"/>
    </source>
</evidence>
<protein>
    <submittedName>
        <fullName evidence="1">Uncharacterized protein</fullName>
    </submittedName>
</protein>
<accession>A0ABY7D7Q6</accession>
<dbReference type="EMBL" id="CP111012">
    <property type="protein sequence ID" value="WAQ93706.1"/>
    <property type="molecule type" value="Genomic_DNA"/>
</dbReference>
<evidence type="ECO:0000313" key="2">
    <source>
        <dbReference type="Proteomes" id="UP001164746"/>
    </source>
</evidence>
<name>A0ABY7D7Q6_MYAAR</name>
<keyword evidence="2" id="KW-1185">Reference proteome</keyword>
<sequence>MRNMHRLNIRFRTQQRAPKLMAALLQGYSLTEIPNRPHFILRKLMLGNVRFSAEAYRRLVSVVLQSGHSVDFTLNECTIEEDIKQVQEEMADQLAPQSGHSVDFTLDECTIEEDINQVQDEMGNQPTLQVVAPHPASTDYITHITLRSMEISAKVFSCLVSVVLQSGHSVGFTLDECTIEEDINQVQNEMGNQPTLQVVAPHPAPTDYTTNISLENTTLSAEVVRRLVSVVLQSGHSVGCQLECCTIKSDEEVRRLQVEMENQPAIQLIEFRRGEDGLLFL</sequence>